<protein>
    <recommendedName>
        <fullName evidence="5">HD-GYP domain-containing protein</fullName>
    </recommendedName>
</protein>
<dbReference type="Proteomes" id="UP000644756">
    <property type="component" value="Unassembled WGS sequence"/>
</dbReference>
<dbReference type="InterPro" id="IPR006675">
    <property type="entry name" value="HDIG_dom"/>
</dbReference>
<gene>
    <name evidence="3" type="ORF">GCM10010916_38270</name>
</gene>
<dbReference type="SUPFAM" id="SSF109604">
    <property type="entry name" value="HD-domain/PDEase-like"/>
    <property type="match status" value="1"/>
</dbReference>
<dbReference type="PROSITE" id="PS51831">
    <property type="entry name" value="HD"/>
    <property type="match status" value="1"/>
</dbReference>
<evidence type="ECO:0000259" key="2">
    <source>
        <dbReference type="PROSITE" id="PS51832"/>
    </source>
</evidence>
<dbReference type="PANTHER" id="PTHR43155">
    <property type="entry name" value="CYCLIC DI-GMP PHOSPHODIESTERASE PA4108-RELATED"/>
    <property type="match status" value="1"/>
</dbReference>
<reference evidence="3" key="2">
    <citation type="submission" date="2020-09" db="EMBL/GenBank/DDBJ databases">
        <authorList>
            <person name="Sun Q."/>
            <person name="Zhou Y."/>
        </authorList>
    </citation>
    <scope>NUCLEOTIDE SEQUENCE</scope>
    <source>
        <strain evidence="3">CGMCC 1.12987</strain>
    </source>
</reference>
<evidence type="ECO:0008006" key="5">
    <source>
        <dbReference type="Google" id="ProtNLM"/>
    </source>
</evidence>
<dbReference type="NCBIfam" id="TIGR00277">
    <property type="entry name" value="HDIG"/>
    <property type="match status" value="1"/>
</dbReference>
<reference evidence="3" key="1">
    <citation type="journal article" date="2014" name="Int. J. Syst. Evol. Microbiol.">
        <title>Complete genome sequence of Corynebacterium casei LMG S-19264T (=DSM 44701T), isolated from a smear-ripened cheese.</title>
        <authorList>
            <consortium name="US DOE Joint Genome Institute (JGI-PGF)"/>
            <person name="Walter F."/>
            <person name="Albersmeier A."/>
            <person name="Kalinowski J."/>
            <person name="Ruckert C."/>
        </authorList>
    </citation>
    <scope>NUCLEOTIDE SEQUENCE</scope>
    <source>
        <strain evidence="3">CGMCC 1.12987</strain>
    </source>
</reference>
<name>A0A917LEX8_9BACL</name>
<dbReference type="EMBL" id="BMGR01000014">
    <property type="protein sequence ID" value="GGG17805.1"/>
    <property type="molecule type" value="Genomic_DNA"/>
</dbReference>
<organism evidence="3 4">
    <name type="scientific">Paenibacillus abyssi</name>
    <dbReference type="NCBI Taxonomy" id="1340531"/>
    <lineage>
        <taxon>Bacteria</taxon>
        <taxon>Bacillati</taxon>
        <taxon>Bacillota</taxon>
        <taxon>Bacilli</taxon>
        <taxon>Bacillales</taxon>
        <taxon>Paenibacillaceae</taxon>
        <taxon>Paenibacillus</taxon>
    </lineage>
</organism>
<dbReference type="RefSeq" id="WP_188532678.1">
    <property type="nucleotide sequence ID" value="NZ_BMGR01000014.1"/>
</dbReference>
<dbReference type="AlphaFoldDB" id="A0A917LEX8"/>
<evidence type="ECO:0000313" key="4">
    <source>
        <dbReference type="Proteomes" id="UP000644756"/>
    </source>
</evidence>
<dbReference type="InterPro" id="IPR003607">
    <property type="entry name" value="HD/PDEase_dom"/>
</dbReference>
<accession>A0A917LEX8</accession>
<feature type="domain" description="HD" evidence="1">
    <location>
        <begin position="26"/>
        <end position="150"/>
    </location>
</feature>
<evidence type="ECO:0000259" key="1">
    <source>
        <dbReference type="PROSITE" id="PS51831"/>
    </source>
</evidence>
<dbReference type="Gene3D" id="1.10.3210.10">
    <property type="entry name" value="Hypothetical protein af1432"/>
    <property type="match status" value="1"/>
</dbReference>
<dbReference type="InterPro" id="IPR006674">
    <property type="entry name" value="HD_domain"/>
</dbReference>
<dbReference type="PROSITE" id="PS51832">
    <property type="entry name" value="HD_GYP"/>
    <property type="match status" value="1"/>
</dbReference>
<dbReference type="CDD" id="cd00077">
    <property type="entry name" value="HDc"/>
    <property type="match status" value="1"/>
</dbReference>
<dbReference type="SMART" id="SM00471">
    <property type="entry name" value="HDc"/>
    <property type="match status" value="1"/>
</dbReference>
<dbReference type="Pfam" id="PF13487">
    <property type="entry name" value="HD_5"/>
    <property type="match status" value="1"/>
</dbReference>
<sequence length="204" mass="23048">MCNLQDLFFDYVLAFAKIINVRDPYTWSHSKNVAAYSYMIGELLGLNEEEKFNLYLGALLHDIGKAGVPESILNKNGRLSADEWVVMKEHTTIGYSLLRDEVQFNERGITDVVLHHHERFDGKGYPHGLKGDQLLLAARIVAVADGFDAMTTNRSYRYARDKCEAARELLHNAGTQYDPVIAQVFADYILNSKPVIHAALSHSY</sequence>
<dbReference type="PANTHER" id="PTHR43155:SF2">
    <property type="entry name" value="CYCLIC DI-GMP PHOSPHODIESTERASE PA4108"/>
    <property type="match status" value="1"/>
</dbReference>
<proteinExistence type="predicted"/>
<feature type="domain" description="HD-GYP" evidence="2">
    <location>
        <begin position="4"/>
        <end position="201"/>
    </location>
</feature>
<keyword evidence="4" id="KW-1185">Reference proteome</keyword>
<evidence type="ECO:0000313" key="3">
    <source>
        <dbReference type="EMBL" id="GGG17805.1"/>
    </source>
</evidence>
<dbReference type="InterPro" id="IPR037522">
    <property type="entry name" value="HD_GYP_dom"/>
</dbReference>
<comment type="caution">
    <text evidence="3">The sequence shown here is derived from an EMBL/GenBank/DDBJ whole genome shotgun (WGS) entry which is preliminary data.</text>
</comment>